<evidence type="ECO:0000313" key="2">
    <source>
        <dbReference type="Proteomes" id="UP000002651"/>
    </source>
</evidence>
<organism evidence="1 2">
    <name type="scientific">Bacillus spizizenii (strain DSM 15029 / JCM 12233 / NBRC 101239 / NRRL B-23049 / TU-B-10)</name>
    <name type="common">Bacillus subtilis subsp. spizizenii</name>
    <dbReference type="NCBI Taxonomy" id="1052585"/>
    <lineage>
        <taxon>Bacteria</taxon>
        <taxon>Bacillati</taxon>
        <taxon>Bacillota</taxon>
        <taxon>Bacilli</taxon>
        <taxon>Bacillales</taxon>
        <taxon>Bacillaceae</taxon>
        <taxon>Bacillus</taxon>
    </lineage>
</organism>
<dbReference type="HOGENOM" id="CLU_3149640_0_0_9"/>
<sequence>MFPPVSAFRKVKWHSKRMIFTLSQSYQWRETFSVYFCRDENKNLPLIV</sequence>
<evidence type="ECO:0000313" key="1">
    <source>
        <dbReference type="EMBL" id="AEP88391.1"/>
    </source>
</evidence>
<dbReference type="KEGG" id="bst:GYO_3819"/>
<name>G4P162_BACS4</name>
<gene>
    <name evidence="1" type="ordered locus">GYO_3819</name>
</gene>
<proteinExistence type="predicted"/>
<protein>
    <submittedName>
        <fullName evidence="1">Uncharacterized protein</fullName>
    </submittedName>
</protein>
<dbReference type="AlphaFoldDB" id="G4P162"/>
<dbReference type="EMBL" id="CP002905">
    <property type="protein sequence ID" value="AEP88391.1"/>
    <property type="molecule type" value="Genomic_DNA"/>
</dbReference>
<accession>G4P162</accession>
<reference evidence="1 2" key="1">
    <citation type="journal article" date="2012" name="J. Bacteriol.">
        <title>Whole-genome sequences of Bacillus subtilis and close relatives.</title>
        <authorList>
            <person name="Earl A.M."/>
            <person name="Eppinger M."/>
            <person name="Fricke W.F."/>
            <person name="Rosovitz M.J."/>
            <person name="Rasko D.A."/>
            <person name="Daugherty S."/>
            <person name="Losick R."/>
            <person name="Kolter R."/>
            <person name="Ravel J."/>
        </authorList>
    </citation>
    <scope>NUCLEOTIDE SEQUENCE [LARGE SCALE GENOMIC DNA]</scope>
    <source>
        <strain evidence="2">DSM 15029 / JCM 12233 / NBRC 101239 / NRRL B-23049 / TU-B-10</strain>
    </source>
</reference>
<keyword evidence="2" id="KW-1185">Reference proteome</keyword>
<dbReference type="Proteomes" id="UP000002651">
    <property type="component" value="Chromosome"/>
</dbReference>